<feature type="region of interest" description="Disordered" evidence="1">
    <location>
        <begin position="59"/>
        <end position="83"/>
    </location>
</feature>
<name>A0A5E4NAI1_9HEMI</name>
<evidence type="ECO:0000256" key="1">
    <source>
        <dbReference type="SAM" id="MobiDB-lite"/>
    </source>
</evidence>
<feature type="compositionally biased region" description="Low complexity" evidence="1">
    <location>
        <begin position="28"/>
        <end position="41"/>
    </location>
</feature>
<feature type="region of interest" description="Disordered" evidence="1">
    <location>
        <begin position="15"/>
        <end position="42"/>
    </location>
</feature>
<organism evidence="2 3">
    <name type="scientific">Cinara cedri</name>
    <dbReference type="NCBI Taxonomy" id="506608"/>
    <lineage>
        <taxon>Eukaryota</taxon>
        <taxon>Metazoa</taxon>
        <taxon>Ecdysozoa</taxon>
        <taxon>Arthropoda</taxon>
        <taxon>Hexapoda</taxon>
        <taxon>Insecta</taxon>
        <taxon>Pterygota</taxon>
        <taxon>Neoptera</taxon>
        <taxon>Paraneoptera</taxon>
        <taxon>Hemiptera</taxon>
        <taxon>Sternorrhyncha</taxon>
        <taxon>Aphidomorpha</taxon>
        <taxon>Aphidoidea</taxon>
        <taxon>Aphididae</taxon>
        <taxon>Lachninae</taxon>
        <taxon>Cinara</taxon>
    </lineage>
</organism>
<dbReference type="Proteomes" id="UP000325440">
    <property type="component" value="Unassembled WGS sequence"/>
</dbReference>
<evidence type="ECO:0000313" key="3">
    <source>
        <dbReference type="Proteomes" id="UP000325440"/>
    </source>
</evidence>
<protein>
    <submittedName>
        <fullName evidence="2">Uncharacterized protein</fullName>
    </submittedName>
</protein>
<dbReference type="AlphaFoldDB" id="A0A5E4NAI1"/>
<sequence>MLLGFVRFVGPAAATGRNGRQRTRQRRTAAAATTTTTTTTADVHTGLRVSRLNRRGGFFSRRSARVRQARADGGGREGTRPPGQWIVGWAWPRRGRPARHHSAVAAAVNLPGRRRRPLFISGRVTTRAAAAAAAAGRRIRNSAGRPQYSRAAGVYRRFVVNVVGGVRSVLHDCRRAHYYNAITKYDE</sequence>
<dbReference type="EMBL" id="CABPRJ010001895">
    <property type="protein sequence ID" value="VVC39437.1"/>
    <property type="molecule type" value="Genomic_DNA"/>
</dbReference>
<feature type="compositionally biased region" description="Basic and acidic residues" evidence="1">
    <location>
        <begin position="69"/>
        <end position="79"/>
    </location>
</feature>
<gene>
    <name evidence="2" type="ORF">CINCED_3A023404</name>
</gene>
<proteinExistence type="predicted"/>
<accession>A0A5E4NAI1</accession>
<reference evidence="2 3" key="1">
    <citation type="submission" date="2019-08" db="EMBL/GenBank/DDBJ databases">
        <authorList>
            <person name="Alioto T."/>
            <person name="Alioto T."/>
            <person name="Gomez Garrido J."/>
        </authorList>
    </citation>
    <scope>NUCLEOTIDE SEQUENCE [LARGE SCALE GENOMIC DNA]</scope>
</reference>
<evidence type="ECO:0000313" key="2">
    <source>
        <dbReference type="EMBL" id="VVC39437.1"/>
    </source>
</evidence>
<keyword evidence="3" id="KW-1185">Reference proteome</keyword>